<feature type="compositionally biased region" description="Acidic residues" evidence="1">
    <location>
        <begin position="16"/>
        <end position="79"/>
    </location>
</feature>
<protein>
    <submittedName>
        <fullName evidence="2">Predicted protein</fullName>
    </submittedName>
</protein>
<dbReference type="KEGG" id="lbc:LACBIDRAFT_291817"/>
<dbReference type="Proteomes" id="UP000001194">
    <property type="component" value="Unassembled WGS sequence"/>
</dbReference>
<feature type="region of interest" description="Disordered" evidence="1">
    <location>
        <begin position="1"/>
        <end position="151"/>
    </location>
</feature>
<proteinExistence type="predicted"/>
<dbReference type="InParanoid" id="B0CNR7"/>
<evidence type="ECO:0000313" key="3">
    <source>
        <dbReference type="Proteomes" id="UP000001194"/>
    </source>
</evidence>
<dbReference type="GeneID" id="6069694"/>
<dbReference type="EMBL" id="DS547091">
    <property type="protein sequence ID" value="EDR15345.1"/>
    <property type="molecule type" value="Genomic_DNA"/>
</dbReference>
<dbReference type="AlphaFoldDB" id="B0CNR7"/>
<dbReference type="OrthoDB" id="10446002at2759"/>
<keyword evidence="3" id="KW-1185">Reference proteome</keyword>
<gene>
    <name evidence="2" type="ORF">LACBIDRAFT_291817</name>
</gene>
<feature type="compositionally biased region" description="Acidic residues" evidence="1">
    <location>
        <begin position="94"/>
        <end position="108"/>
    </location>
</feature>
<evidence type="ECO:0000256" key="1">
    <source>
        <dbReference type="SAM" id="MobiDB-lite"/>
    </source>
</evidence>
<name>B0CNR7_LACBS</name>
<evidence type="ECO:0000313" key="2">
    <source>
        <dbReference type="EMBL" id="EDR15345.1"/>
    </source>
</evidence>
<dbReference type="HOGENOM" id="CLU_1343464_0_0_1"/>
<dbReference type="RefSeq" id="XP_001873553.1">
    <property type="nucleotide sequence ID" value="XM_001873518.1"/>
</dbReference>
<accession>B0CNR7</accession>
<organism evidence="3">
    <name type="scientific">Laccaria bicolor (strain S238N-H82 / ATCC MYA-4686)</name>
    <name type="common">Bicoloured deceiver</name>
    <name type="synonym">Laccaria laccata var. bicolor</name>
    <dbReference type="NCBI Taxonomy" id="486041"/>
    <lineage>
        <taxon>Eukaryota</taxon>
        <taxon>Fungi</taxon>
        <taxon>Dikarya</taxon>
        <taxon>Basidiomycota</taxon>
        <taxon>Agaricomycotina</taxon>
        <taxon>Agaricomycetes</taxon>
        <taxon>Agaricomycetidae</taxon>
        <taxon>Agaricales</taxon>
        <taxon>Agaricineae</taxon>
        <taxon>Hydnangiaceae</taxon>
        <taxon>Laccaria</taxon>
    </lineage>
</organism>
<sequence length="206" mass="23104">MSEPASAALHEHQIPEGDDDVVNGHYEEEEEEEEEGGEEGVELGDGEVDEGEESDEYDVDFEEEAQIVGDEDDDEEEEVQSGSMTALLLGNPNFEEEEEEEEDEEDNWHEDPPQAPTASSSKKRGIEETEEEDGNKTKKVPPLAGLGSPYPDTTINARVNVNQGKPDPFIFTHFLSFHFEMHRIKKRVSRLSKQKSTGSRKNLARA</sequence>
<reference evidence="2 3" key="1">
    <citation type="journal article" date="2008" name="Nature">
        <title>The genome of Laccaria bicolor provides insights into mycorrhizal symbiosis.</title>
        <authorList>
            <person name="Martin F."/>
            <person name="Aerts A."/>
            <person name="Ahren D."/>
            <person name="Brun A."/>
            <person name="Danchin E.G.J."/>
            <person name="Duchaussoy F."/>
            <person name="Gibon J."/>
            <person name="Kohler A."/>
            <person name="Lindquist E."/>
            <person name="Pereda V."/>
            <person name="Salamov A."/>
            <person name="Shapiro H.J."/>
            <person name="Wuyts J."/>
            <person name="Blaudez D."/>
            <person name="Buee M."/>
            <person name="Brokstein P."/>
            <person name="Canbaeck B."/>
            <person name="Cohen D."/>
            <person name="Courty P.E."/>
            <person name="Coutinho P.M."/>
            <person name="Delaruelle C."/>
            <person name="Detter J.C."/>
            <person name="Deveau A."/>
            <person name="DiFazio S."/>
            <person name="Duplessis S."/>
            <person name="Fraissinet-Tachet L."/>
            <person name="Lucic E."/>
            <person name="Frey-Klett P."/>
            <person name="Fourrey C."/>
            <person name="Feussner I."/>
            <person name="Gay G."/>
            <person name="Grimwood J."/>
            <person name="Hoegger P.J."/>
            <person name="Jain P."/>
            <person name="Kilaru S."/>
            <person name="Labbe J."/>
            <person name="Lin Y.C."/>
            <person name="Legue V."/>
            <person name="Le Tacon F."/>
            <person name="Marmeisse R."/>
            <person name="Melayah D."/>
            <person name="Montanini B."/>
            <person name="Muratet M."/>
            <person name="Nehls U."/>
            <person name="Niculita-Hirzel H."/>
            <person name="Oudot-Le Secq M.P."/>
            <person name="Peter M."/>
            <person name="Quesneville H."/>
            <person name="Rajashekar B."/>
            <person name="Reich M."/>
            <person name="Rouhier N."/>
            <person name="Schmutz J."/>
            <person name="Yin T."/>
            <person name="Chalot M."/>
            <person name="Henrissat B."/>
            <person name="Kuees U."/>
            <person name="Lucas S."/>
            <person name="Van de Peer Y."/>
            <person name="Podila G.K."/>
            <person name="Polle A."/>
            <person name="Pukkila P.J."/>
            <person name="Richardson P.M."/>
            <person name="Rouze P."/>
            <person name="Sanders I.R."/>
            <person name="Stajich J.E."/>
            <person name="Tunlid A."/>
            <person name="Tuskan G."/>
            <person name="Grigoriev I.V."/>
        </authorList>
    </citation>
    <scope>NUCLEOTIDE SEQUENCE [LARGE SCALE GENOMIC DNA]</scope>
    <source>
        <strain evidence="3">S238N-H82 / ATCC MYA-4686</strain>
    </source>
</reference>